<name>A0A8S5T5K9_9CAUD</name>
<dbReference type="EMBL" id="BK032754">
    <property type="protein sequence ID" value="DAF58534.1"/>
    <property type="molecule type" value="Genomic_DNA"/>
</dbReference>
<evidence type="ECO:0000313" key="1">
    <source>
        <dbReference type="EMBL" id="DAF58534.1"/>
    </source>
</evidence>
<sequence length="114" mass="12120">MLQASKGANVRTSGLEGADAADLFIPFDVEAVDGKTGAPKQYVGPQAFNAAADKSGLWTLSYKGEGGETLFVKGEFVSDNLDIVQWHDDCYTVTKVDAKDFGSPDMQHFEVGGA</sequence>
<accession>A0A8S5T5K9</accession>
<organism evidence="1">
    <name type="scientific">Siphoviridae sp. ct7GD8</name>
    <dbReference type="NCBI Taxonomy" id="2827785"/>
    <lineage>
        <taxon>Viruses</taxon>
        <taxon>Duplodnaviria</taxon>
        <taxon>Heunggongvirae</taxon>
        <taxon>Uroviricota</taxon>
        <taxon>Caudoviricetes</taxon>
    </lineage>
</organism>
<proteinExistence type="predicted"/>
<reference evidence="1" key="1">
    <citation type="journal article" date="2021" name="Proc. Natl. Acad. Sci. U.S.A.">
        <title>A Catalog of Tens of Thousands of Viruses from Human Metagenomes Reveals Hidden Associations with Chronic Diseases.</title>
        <authorList>
            <person name="Tisza M.J."/>
            <person name="Buck C.B."/>
        </authorList>
    </citation>
    <scope>NUCLEOTIDE SEQUENCE</scope>
    <source>
        <strain evidence="1">Ct7GD8</strain>
    </source>
</reference>
<protein>
    <submittedName>
        <fullName evidence="1">Uncharacterized protein</fullName>
    </submittedName>
</protein>